<keyword evidence="4 6" id="KW-0963">Cytoplasm</keyword>
<dbReference type="InterPro" id="IPR036388">
    <property type="entry name" value="WH-like_DNA-bd_sf"/>
</dbReference>
<evidence type="ECO:0000256" key="3">
    <source>
        <dbReference type="ARBA" id="ARBA00022448"/>
    </source>
</evidence>
<dbReference type="GO" id="GO:0031902">
    <property type="term" value="C:late endosome membrane"/>
    <property type="evidence" value="ECO:0007669"/>
    <property type="project" value="UniProtKB-UniRule"/>
</dbReference>
<organism evidence="7">
    <name type="scientific">Pseudo-nitzschia australis</name>
    <dbReference type="NCBI Taxonomy" id="44445"/>
    <lineage>
        <taxon>Eukaryota</taxon>
        <taxon>Sar</taxon>
        <taxon>Stramenopiles</taxon>
        <taxon>Ochrophyta</taxon>
        <taxon>Bacillariophyta</taxon>
        <taxon>Bacillariophyceae</taxon>
        <taxon>Bacillariophycidae</taxon>
        <taxon>Bacillariales</taxon>
        <taxon>Bacillariaceae</taxon>
        <taxon>Pseudo-nitzschia</taxon>
    </lineage>
</organism>
<dbReference type="GO" id="GO:0043328">
    <property type="term" value="P:protein transport to vacuole involved in ubiquitin-dependent protein catabolic process via the multivesicular body sorting pathway"/>
    <property type="evidence" value="ECO:0007669"/>
    <property type="project" value="UniProtKB-UniRule"/>
</dbReference>
<comment type="subunit">
    <text evidence="6">Component of the endosomal sorting complex required for transport II (ESCRT-II).</text>
</comment>
<dbReference type="Gene3D" id="1.10.10.10">
    <property type="entry name" value="Winged helix-like DNA-binding domain superfamily/Winged helix DNA-binding domain"/>
    <property type="match status" value="2"/>
</dbReference>
<dbReference type="InterPro" id="IPR040608">
    <property type="entry name" value="Snf8/Vps36"/>
</dbReference>
<gene>
    <name evidence="7" type="ORF">PAUS00366_LOCUS18462</name>
</gene>
<protein>
    <recommendedName>
        <fullName evidence="2 6">Vacuolar protein-sorting-associated protein 36</fullName>
    </recommendedName>
    <alternativeName>
        <fullName evidence="6">ESCRT-II complex subunit VPS36</fullName>
    </alternativeName>
</protein>
<dbReference type="GO" id="GO:0043130">
    <property type="term" value="F:ubiquitin binding"/>
    <property type="evidence" value="ECO:0007669"/>
    <property type="project" value="UniProtKB-UniRule"/>
</dbReference>
<dbReference type="PANTHER" id="PTHR13128:SF12">
    <property type="entry name" value="VACUOLAR PROTEIN-SORTING-ASSOCIATED PROTEIN 36"/>
    <property type="match status" value="1"/>
</dbReference>
<name>A0A7S4ASN8_9STRA</name>
<sequence length="462" mass="51552">MIDWSPFYCLPKAELTPSGLIQLDTADNEVLLLRRSGVEFRHEGPTPMAPRPRGLAPSEQWRKRSRFDVVLTITTHRFVLFYKHEGGETITGSIHSNTTIIDARFVHLSNVKKIESTGGPSLMSPNSSYKIVLKTQTYDDLILIFRSNMGLGNSRSDRDQSVQELSKALERKRWEVATRLEEKKALEASKFNNLGTSSHKVGLDRILAKNKARHQQNAKLAEQALSGDSEHLLTEAAELLRVIQKYTVLVQKFEGNNSSNNDDEEAAIKLKGLLSDMGMTSGLSQSKMAGRGALGGFGNRSSAEDQRLRDYHEQTAREVADFLVPRLRKTGKGMMSLTDVYCLFNRARGTNLLSPEDLRDSCALLNEGLNVGLSQRTFPSGIVVLQLDDLALSATNYEARRKFIDLCTDENGKSALEASHSLQLSPLLAAEQLEEAERLGWLCRDATLSTVRFYPNKFVTTF</sequence>
<dbReference type="InterPro" id="IPR037855">
    <property type="entry name" value="Vps36"/>
</dbReference>
<dbReference type="GO" id="GO:0000814">
    <property type="term" value="C:ESCRT II complex"/>
    <property type="evidence" value="ECO:0007669"/>
    <property type="project" value="UniProtKB-UniRule"/>
</dbReference>
<dbReference type="AlphaFoldDB" id="A0A7S4ASN8"/>
<evidence type="ECO:0000256" key="5">
    <source>
        <dbReference type="ARBA" id="ARBA00022927"/>
    </source>
</evidence>
<dbReference type="InterPro" id="IPR036390">
    <property type="entry name" value="WH_DNA-bd_sf"/>
</dbReference>
<dbReference type="GO" id="GO:0032266">
    <property type="term" value="F:phosphatidylinositol-3-phosphate binding"/>
    <property type="evidence" value="ECO:0007669"/>
    <property type="project" value="UniProtKB-UniRule"/>
</dbReference>
<keyword evidence="5 6" id="KW-0653">Protein transport</keyword>
<dbReference type="PANTHER" id="PTHR13128">
    <property type="entry name" value="VACUOLAR PROTEIN-SORTING-ASSOCIATED PROTEIN 36"/>
    <property type="match status" value="1"/>
</dbReference>
<keyword evidence="6" id="KW-0967">Endosome</keyword>
<comment type="subcellular location">
    <subcellularLocation>
        <location evidence="6">Cytoplasm</location>
    </subcellularLocation>
    <subcellularLocation>
        <location evidence="6">Endosome</location>
    </subcellularLocation>
</comment>
<keyword evidence="3 6" id="KW-0813">Transport</keyword>
<accession>A0A7S4ASN8</accession>
<dbReference type="FunFam" id="1.10.10.10:FF:000416">
    <property type="entry name" value="Vacuolar protein-sorting-associated protein 36"/>
    <property type="match status" value="1"/>
</dbReference>
<evidence type="ECO:0000256" key="1">
    <source>
        <dbReference type="ARBA" id="ARBA00009697"/>
    </source>
</evidence>
<evidence type="ECO:0000256" key="2">
    <source>
        <dbReference type="ARBA" id="ARBA00017953"/>
    </source>
</evidence>
<evidence type="ECO:0000256" key="6">
    <source>
        <dbReference type="RuleBase" id="RU367095"/>
    </source>
</evidence>
<dbReference type="Pfam" id="PF04157">
    <property type="entry name" value="EAP30"/>
    <property type="match status" value="1"/>
</dbReference>
<comment type="function">
    <text evidence="6">Component of the ESCRT-II complex (endosomal sorting complex required for transport II), which is required for multivesicular body (MVB) formation and sorting of endosomal cargo proteins into MVBs.</text>
</comment>
<reference evidence="7" key="1">
    <citation type="submission" date="2021-01" db="EMBL/GenBank/DDBJ databases">
        <authorList>
            <person name="Corre E."/>
            <person name="Pelletier E."/>
            <person name="Niang G."/>
            <person name="Scheremetjew M."/>
            <person name="Finn R."/>
            <person name="Kale V."/>
            <person name="Holt S."/>
            <person name="Cochrane G."/>
            <person name="Meng A."/>
            <person name="Brown T."/>
            <person name="Cohen L."/>
        </authorList>
    </citation>
    <scope>NUCLEOTIDE SEQUENCE</scope>
    <source>
        <strain evidence="7">10249 10 AB</strain>
    </source>
</reference>
<dbReference type="EMBL" id="HBIX01027231">
    <property type="protein sequence ID" value="CAE0725705.1"/>
    <property type="molecule type" value="Transcribed_RNA"/>
</dbReference>
<dbReference type="SUPFAM" id="SSF46785">
    <property type="entry name" value="Winged helix' DNA-binding domain"/>
    <property type="match status" value="1"/>
</dbReference>
<evidence type="ECO:0000313" key="7">
    <source>
        <dbReference type="EMBL" id="CAE0725705.1"/>
    </source>
</evidence>
<comment type="similarity">
    <text evidence="1 6">Belongs to the VPS36 family.</text>
</comment>
<evidence type="ECO:0000256" key="4">
    <source>
        <dbReference type="ARBA" id="ARBA00022490"/>
    </source>
</evidence>
<proteinExistence type="inferred from homology"/>